<keyword evidence="2" id="KW-1133">Transmembrane helix</keyword>
<dbReference type="Proteomes" id="UP000598271">
    <property type="component" value="Unassembled WGS sequence"/>
</dbReference>
<dbReference type="EMBL" id="BMXF01000001">
    <property type="protein sequence ID" value="GHB53281.1"/>
    <property type="molecule type" value="Genomic_DNA"/>
</dbReference>
<protein>
    <submittedName>
        <fullName evidence="3">Uncharacterized protein</fullName>
    </submittedName>
</protein>
<accession>A0A8J3G7M9</accession>
<dbReference type="AlphaFoldDB" id="A0A8J3G7M9"/>
<feature type="region of interest" description="Disordered" evidence="1">
    <location>
        <begin position="120"/>
        <end position="154"/>
    </location>
</feature>
<organism evidence="3 4">
    <name type="scientific">Persicitalea jodogahamensis</name>
    <dbReference type="NCBI Taxonomy" id="402147"/>
    <lineage>
        <taxon>Bacteria</taxon>
        <taxon>Pseudomonadati</taxon>
        <taxon>Bacteroidota</taxon>
        <taxon>Cytophagia</taxon>
        <taxon>Cytophagales</taxon>
        <taxon>Spirosomataceae</taxon>
        <taxon>Persicitalea</taxon>
    </lineage>
</organism>
<evidence type="ECO:0000313" key="4">
    <source>
        <dbReference type="Proteomes" id="UP000598271"/>
    </source>
</evidence>
<feature type="transmembrane region" description="Helical" evidence="2">
    <location>
        <begin position="31"/>
        <end position="50"/>
    </location>
</feature>
<proteinExistence type="predicted"/>
<feature type="compositionally biased region" description="Polar residues" evidence="1">
    <location>
        <begin position="131"/>
        <end position="150"/>
    </location>
</feature>
<keyword evidence="4" id="KW-1185">Reference proteome</keyword>
<name>A0A8J3G7M9_9BACT</name>
<keyword evidence="2" id="KW-0472">Membrane</keyword>
<evidence type="ECO:0000256" key="2">
    <source>
        <dbReference type="SAM" id="Phobius"/>
    </source>
</evidence>
<evidence type="ECO:0000256" key="1">
    <source>
        <dbReference type="SAM" id="MobiDB-lite"/>
    </source>
</evidence>
<gene>
    <name evidence="3" type="ORF">GCM10007390_02530</name>
</gene>
<comment type="caution">
    <text evidence="3">The sequence shown here is derived from an EMBL/GenBank/DDBJ whole genome shotgun (WGS) entry which is preliminary data.</text>
</comment>
<keyword evidence="2" id="KW-0812">Transmembrane</keyword>
<sequence>MPKSDMIENPDYSDEVKGRLLHELASMKKQSVFSLLFAIICVVVMVFLFYKLRESNRELTRAKEKLARQNDLLEDQKVVLTNFKNELDAWRMSLLEVDSIPIQLEPEVVMMPGEAAMPAGAEPVLERPTMPVQSNKPRVRSPQTSGPVQSEDNDPWVQGSLPQAVQQPSEPMVAQQAQTQHYELKKQGSASRSICFGYIIYIQDAKAREASKELQKMLKEKGAIVPAIQSRNLPRSFRTSIKYFHQEDERAAQWVSKILRGILKERGVNVRTTDIPVTYVSNAKVSLGQLEVWVGN</sequence>
<evidence type="ECO:0000313" key="3">
    <source>
        <dbReference type="EMBL" id="GHB53281.1"/>
    </source>
</evidence>
<reference evidence="3 4" key="1">
    <citation type="journal article" date="2014" name="Int. J. Syst. Evol. Microbiol.">
        <title>Complete genome sequence of Corynebacterium casei LMG S-19264T (=DSM 44701T), isolated from a smear-ripened cheese.</title>
        <authorList>
            <consortium name="US DOE Joint Genome Institute (JGI-PGF)"/>
            <person name="Walter F."/>
            <person name="Albersmeier A."/>
            <person name="Kalinowski J."/>
            <person name="Ruckert C."/>
        </authorList>
    </citation>
    <scope>NUCLEOTIDE SEQUENCE [LARGE SCALE GENOMIC DNA]</scope>
    <source>
        <strain evidence="3 4">KCTC 12866</strain>
    </source>
</reference>